<evidence type="ECO:0008006" key="4">
    <source>
        <dbReference type="Google" id="ProtNLM"/>
    </source>
</evidence>
<name>A0A0G0LT41_9BACT</name>
<gene>
    <name evidence="2" type="ORF">US75_C0014G0005</name>
</gene>
<dbReference type="Proteomes" id="UP000034096">
    <property type="component" value="Unassembled WGS sequence"/>
</dbReference>
<comment type="caution">
    <text evidence="2">The sequence shown here is derived from an EMBL/GenBank/DDBJ whole genome shotgun (WGS) entry which is preliminary data.</text>
</comment>
<dbReference type="AlphaFoldDB" id="A0A0G0LT41"/>
<protein>
    <recommendedName>
        <fullName evidence="4">DUF2130 domain-containing protein</fullName>
    </recommendedName>
</protein>
<evidence type="ECO:0000313" key="3">
    <source>
        <dbReference type="Proteomes" id="UP000034096"/>
    </source>
</evidence>
<dbReference type="InterPro" id="IPR019219">
    <property type="entry name" value="DUF2130"/>
</dbReference>
<reference evidence="2 3" key="1">
    <citation type="journal article" date="2015" name="Nature">
        <title>rRNA introns, odd ribosomes, and small enigmatic genomes across a large radiation of phyla.</title>
        <authorList>
            <person name="Brown C.T."/>
            <person name="Hug L.A."/>
            <person name="Thomas B.C."/>
            <person name="Sharon I."/>
            <person name="Castelle C.J."/>
            <person name="Singh A."/>
            <person name="Wilkins M.J."/>
            <person name="Williams K.H."/>
            <person name="Banfield J.F."/>
        </authorList>
    </citation>
    <scope>NUCLEOTIDE SEQUENCE [LARGE SCALE GENOMIC DNA]</scope>
</reference>
<evidence type="ECO:0000256" key="1">
    <source>
        <dbReference type="SAM" id="Coils"/>
    </source>
</evidence>
<sequence>MKNMSNTIKCPHCDKSFELTDAIRHQIEEEVKSDISKKHHQELEKVRKDAEVKIKSEIEEKKKLEILDLEKQLAEKSEKVEELRENELKLREDRRKLEEKEKELTLEVQRQLDEQRKKIEEEVLGRAVEEHRLKDFENEKKISSLQQQLEEALRKSKVGSQQLQGEILELDIESLLRDAFPSDEIAPVEKGIKGADIRQIVKSPKGFSSGVILWEIKRTKGWTDSWIAKLKEDLRSERANVPVIISTTLPKGLESGFGLLNGVWVVSFTLVLPVATIIRKNLLDVAFEKAVSSHKGGKSEILYDYITSHEFRQQVEAMMEVYREMQDQIAKEKAAYEKIWKMREGQMQRLVSSTANVVGSIQGRVGQTALPIKGLELLDEGH</sequence>
<dbReference type="Pfam" id="PF09903">
    <property type="entry name" value="DUF2130"/>
    <property type="match status" value="1"/>
</dbReference>
<accession>A0A0G0LT41</accession>
<organism evidence="2 3">
    <name type="scientific">Candidatus Woesebacteria bacterium GW2011_GWC1_38_13</name>
    <dbReference type="NCBI Taxonomy" id="1618583"/>
    <lineage>
        <taxon>Bacteria</taxon>
        <taxon>Candidatus Woeseibacteriota</taxon>
    </lineage>
</organism>
<dbReference type="PATRIC" id="fig|1618583.3.peg.632"/>
<proteinExistence type="predicted"/>
<dbReference type="EMBL" id="LBUE01000014">
    <property type="protein sequence ID" value="KKQ55756.1"/>
    <property type="molecule type" value="Genomic_DNA"/>
</dbReference>
<keyword evidence="1" id="KW-0175">Coiled coil</keyword>
<evidence type="ECO:0000313" key="2">
    <source>
        <dbReference type="EMBL" id="KKQ55756.1"/>
    </source>
</evidence>
<feature type="coiled-coil region" evidence="1">
    <location>
        <begin position="40"/>
        <end position="114"/>
    </location>
</feature>